<keyword evidence="2" id="KW-1185">Reference proteome</keyword>
<reference evidence="1 2" key="1">
    <citation type="submission" date="2023-01" db="EMBL/GenBank/DDBJ databases">
        <title>Xanthomonas hawaiianensis sp. nov. isolated from Araceae family in Hawaii.</title>
        <authorList>
            <person name="Chunag S.-C."/>
            <person name="Dobhal S."/>
            <person name="Alvarez A."/>
            <person name="Arif M."/>
        </authorList>
    </citation>
    <scope>NUCLEOTIDE SEQUENCE [LARGE SCALE GENOMIC DNA]</scope>
    <source>
        <strain evidence="1 2">A2111</strain>
    </source>
</reference>
<evidence type="ECO:0000313" key="1">
    <source>
        <dbReference type="EMBL" id="MDS9994384.1"/>
    </source>
</evidence>
<protein>
    <submittedName>
        <fullName evidence="1">Uncharacterized protein</fullName>
    </submittedName>
</protein>
<comment type="caution">
    <text evidence="1">The sequence shown here is derived from an EMBL/GenBank/DDBJ whole genome shotgun (WGS) entry which is preliminary data.</text>
</comment>
<dbReference type="RefSeq" id="WP_209229671.1">
    <property type="nucleotide sequence ID" value="NZ_JAGHXG010000004.1"/>
</dbReference>
<gene>
    <name evidence="1" type="ORF">PNQ69_16590</name>
</gene>
<sequence>MLRIEFRDDFRGEDVLIITGESDDMQALSEALYAWGACPADTLVSSMVPACEGVEITLQAHHSSCASTASDSPAGVIWRIGEDAARHLAGLIGQLSRHARPAHLYLDFEGYARATIISMDEY</sequence>
<dbReference type="Proteomes" id="UP001260534">
    <property type="component" value="Unassembled WGS sequence"/>
</dbReference>
<accession>A0ABU2I8C5</accession>
<evidence type="ECO:0000313" key="2">
    <source>
        <dbReference type="Proteomes" id="UP001260534"/>
    </source>
</evidence>
<proteinExistence type="predicted"/>
<name>A0ABU2I8C5_9XANT</name>
<organism evidence="1 2">
    <name type="scientific">Xanthomonas hawaiiensis</name>
    <dbReference type="NCBI Taxonomy" id="3003247"/>
    <lineage>
        <taxon>Bacteria</taxon>
        <taxon>Pseudomonadati</taxon>
        <taxon>Pseudomonadota</taxon>
        <taxon>Gammaproteobacteria</taxon>
        <taxon>Lysobacterales</taxon>
        <taxon>Lysobacteraceae</taxon>
        <taxon>Xanthomonas</taxon>
    </lineage>
</organism>
<dbReference type="EMBL" id="JAQMHB010000001">
    <property type="protein sequence ID" value="MDS9994384.1"/>
    <property type="molecule type" value="Genomic_DNA"/>
</dbReference>